<evidence type="ECO:0000256" key="1">
    <source>
        <dbReference type="ARBA" id="ARBA00004141"/>
    </source>
</evidence>
<feature type="domain" description="EamA" evidence="7">
    <location>
        <begin position="163"/>
        <end position="296"/>
    </location>
</feature>
<keyword evidence="5 6" id="KW-0472">Membrane</keyword>
<organism evidence="8 9">
    <name type="scientific">Harenicola maris</name>
    <dbReference type="NCBI Taxonomy" id="2841044"/>
    <lineage>
        <taxon>Bacteria</taxon>
        <taxon>Pseudomonadati</taxon>
        <taxon>Pseudomonadota</taxon>
        <taxon>Alphaproteobacteria</taxon>
        <taxon>Rhodobacterales</taxon>
        <taxon>Paracoccaceae</taxon>
        <taxon>Harenicola</taxon>
    </lineage>
</organism>
<feature type="transmembrane region" description="Helical" evidence="6">
    <location>
        <begin position="124"/>
        <end position="143"/>
    </location>
</feature>
<comment type="caution">
    <text evidence="8">The sequence shown here is derived from an EMBL/GenBank/DDBJ whole genome shotgun (WGS) entry which is preliminary data.</text>
</comment>
<feature type="transmembrane region" description="Helical" evidence="6">
    <location>
        <begin position="253"/>
        <end position="272"/>
    </location>
</feature>
<dbReference type="RefSeq" id="WP_327792399.1">
    <property type="nucleotide sequence ID" value="NZ_JADQAZ010000001.1"/>
</dbReference>
<dbReference type="SUPFAM" id="SSF103481">
    <property type="entry name" value="Multidrug resistance efflux transporter EmrE"/>
    <property type="match status" value="2"/>
</dbReference>
<dbReference type="Proteomes" id="UP001315686">
    <property type="component" value="Unassembled WGS sequence"/>
</dbReference>
<evidence type="ECO:0000256" key="3">
    <source>
        <dbReference type="ARBA" id="ARBA00022692"/>
    </source>
</evidence>
<dbReference type="PANTHER" id="PTHR32322:SF2">
    <property type="entry name" value="EAMA DOMAIN-CONTAINING PROTEIN"/>
    <property type="match status" value="1"/>
</dbReference>
<gene>
    <name evidence="8" type="ORF">IV417_02225</name>
</gene>
<comment type="subcellular location">
    <subcellularLocation>
        <location evidence="1">Membrane</location>
        <topology evidence="1">Multi-pass membrane protein</topology>
    </subcellularLocation>
</comment>
<comment type="similarity">
    <text evidence="2">Belongs to the EamA transporter family.</text>
</comment>
<feature type="transmembrane region" description="Helical" evidence="6">
    <location>
        <begin position="66"/>
        <end position="84"/>
    </location>
</feature>
<dbReference type="GO" id="GO:0016020">
    <property type="term" value="C:membrane"/>
    <property type="evidence" value="ECO:0007669"/>
    <property type="project" value="UniProtKB-SubCell"/>
</dbReference>
<feature type="transmembrane region" description="Helical" evidence="6">
    <location>
        <begin position="193"/>
        <end position="215"/>
    </location>
</feature>
<dbReference type="EMBL" id="JADQAZ010000001">
    <property type="protein sequence ID" value="MBT0956190.1"/>
    <property type="molecule type" value="Genomic_DNA"/>
</dbReference>
<evidence type="ECO:0000256" key="2">
    <source>
        <dbReference type="ARBA" id="ARBA00007362"/>
    </source>
</evidence>
<proteinExistence type="inferred from homology"/>
<dbReference type="AlphaFoldDB" id="A0AAP2CMC1"/>
<keyword evidence="4 6" id="KW-1133">Transmembrane helix</keyword>
<feature type="transmembrane region" description="Helical" evidence="6">
    <location>
        <begin position="227"/>
        <end position="246"/>
    </location>
</feature>
<evidence type="ECO:0000256" key="4">
    <source>
        <dbReference type="ARBA" id="ARBA00022989"/>
    </source>
</evidence>
<name>A0AAP2CMC1_9RHOB</name>
<feature type="domain" description="EamA" evidence="7">
    <location>
        <begin position="7"/>
        <end position="138"/>
    </location>
</feature>
<evidence type="ECO:0000256" key="5">
    <source>
        <dbReference type="ARBA" id="ARBA00023136"/>
    </source>
</evidence>
<keyword evidence="3 6" id="KW-0812">Transmembrane</keyword>
<evidence type="ECO:0000313" key="9">
    <source>
        <dbReference type="Proteomes" id="UP001315686"/>
    </source>
</evidence>
<evidence type="ECO:0000259" key="7">
    <source>
        <dbReference type="Pfam" id="PF00892"/>
    </source>
</evidence>
<feature type="transmembrane region" description="Helical" evidence="6">
    <location>
        <begin position="155"/>
        <end position="173"/>
    </location>
</feature>
<dbReference type="InterPro" id="IPR050638">
    <property type="entry name" value="AA-Vitamin_Transporters"/>
</dbReference>
<evidence type="ECO:0000256" key="6">
    <source>
        <dbReference type="SAM" id="Phobius"/>
    </source>
</evidence>
<dbReference type="PANTHER" id="PTHR32322">
    <property type="entry name" value="INNER MEMBRANE TRANSPORTER"/>
    <property type="match status" value="1"/>
</dbReference>
<reference evidence="8 9" key="1">
    <citation type="journal article" date="2021" name="Arch. Microbiol.">
        <title>Harenicola maris gen. nov., sp. nov. isolated from the Sea of Japan shallow sediments.</title>
        <authorList>
            <person name="Romanenko L.A."/>
            <person name="Kurilenko V.V."/>
            <person name="Chernysheva N.Y."/>
            <person name="Tekutyeva L.A."/>
            <person name="Velansky P.V."/>
            <person name="Svetashev V.I."/>
            <person name="Isaeva M.P."/>
        </authorList>
    </citation>
    <scope>NUCLEOTIDE SEQUENCE [LARGE SCALE GENOMIC DNA]</scope>
    <source>
        <strain evidence="8 9">KMM 3653</strain>
    </source>
</reference>
<dbReference type="InterPro" id="IPR000620">
    <property type="entry name" value="EamA_dom"/>
</dbReference>
<dbReference type="Pfam" id="PF00892">
    <property type="entry name" value="EamA"/>
    <property type="match status" value="2"/>
</dbReference>
<protein>
    <submittedName>
        <fullName evidence="8">DMT family transporter</fullName>
    </submittedName>
</protein>
<keyword evidence="9" id="KW-1185">Reference proteome</keyword>
<dbReference type="InterPro" id="IPR037185">
    <property type="entry name" value="EmrE-like"/>
</dbReference>
<feature type="transmembrane region" description="Helical" evidence="6">
    <location>
        <begin position="278"/>
        <end position="296"/>
    </location>
</feature>
<accession>A0AAP2CMC1</accession>
<sequence>MRLANFCALMATGAAWGITQPLSKVAVSEGYRHVGIIFWQSLVGALLLGVFMLFTGRSFALSRPAVIAGCVVALVGTMFPNFASYEAARYLPAGWLSIFISTVPIFTFVIAMPMGTERFSWLRLAGLLLGFCGVLVLFAPAVMTGDMGFDGGVGGHLPLVVLIALALIAPAFYGFEGNFVVRFGTGGLGPVRLLFWASVVCTVLSLPAAMAAGEFINPFTPWGRPEYALLVICIVHALTYVSYVWLVGRAGAVFAAQVGYVVTIAGVVWAMFLLDERYGAEFYLSMALIFAGVFLVQPRGAPRPAAQAARAKAE</sequence>
<feature type="transmembrane region" description="Helical" evidence="6">
    <location>
        <begin position="90"/>
        <end position="112"/>
    </location>
</feature>
<evidence type="ECO:0000313" key="8">
    <source>
        <dbReference type="EMBL" id="MBT0956190.1"/>
    </source>
</evidence>
<feature type="transmembrane region" description="Helical" evidence="6">
    <location>
        <begin position="33"/>
        <end position="54"/>
    </location>
</feature>